<comment type="caution">
    <text evidence="3">The sequence shown here is derived from an EMBL/GenBank/DDBJ whole genome shotgun (WGS) entry which is preliminary data.</text>
</comment>
<gene>
    <name evidence="3" type="primary">NCL1_38029</name>
    <name evidence="3" type="ORF">TNCT_450281</name>
</gene>
<evidence type="ECO:0000256" key="1">
    <source>
        <dbReference type="SAM" id="MobiDB-lite"/>
    </source>
</evidence>
<protein>
    <submittedName>
        <fullName evidence="3">Uncharacterized protein</fullName>
    </submittedName>
</protein>
<keyword evidence="2" id="KW-0812">Transmembrane</keyword>
<name>A0A8X6KL35_TRICU</name>
<organism evidence="3 4">
    <name type="scientific">Trichonephila clavata</name>
    <name type="common">Joro spider</name>
    <name type="synonym">Nephila clavata</name>
    <dbReference type="NCBI Taxonomy" id="2740835"/>
    <lineage>
        <taxon>Eukaryota</taxon>
        <taxon>Metazoa</taxon>
        <taxon>Ecdysozoa</taxon>
        <taxon>Arthropoda</taxon>
        <taxon>Chelicerata</taxon>
        <taxon>Arachnida</taxon>
        <taxon>Araneae</taxon>
        <taxon>Araneomorphae</taxon>
        <taxon>Entelegynae</taxon>
        <taxon>Araneoidea</taxon>
        <taxon>Nephilidae</taxon>
        <taxon>Trichonephila</taxon>
    </lineage>
</organism>
<proteinExistence type="predicted"/>
<evidence type="ECO:0000256" key="2">
    <source>
        <dbReference type="SAM" id="Phobius"/>
    </source>
</evidence>
<dbReference type="AlphaFoldDB" id="A0A8X6KL35"/>
<accession>A0A8X6KL35</accession>
<dbReference type="EMBL" id="BMAO01032046">
    <property type="protein sequence ID" value="GFQ79340.1"/>
    <property type="molecule type" value="Genomic_DNA"/>
</dbReference>
<evidence type="ECO:0000313" key="3">
    <source>
        <dbReference type="EMBL" id="GFQ79340.1"/>
    </source>
</evidence>
<reference evidence="3" key="1">
    <citation type="submission" date="2020-07" db="EMBL/GenBank/DDBJ databases">
        <title>Multicomponent nature underlies the extraordinary mechanical properties of spider dragline silk.</title>
        <authorList>
            <person name="Kono N."/>
            <person name="Nakamura H."/>
            <person name="Mori M."/>
            <person name="Yoshida Y."/>
            <person name="Ohtoshi R."/>
            <person name="Malay A.D."/>
            <person name="Moran D.A.P."/>
            <person name="Tomita M."/>
            <person name="Numata K."/>
            <person name="Arakawa K."/>
        </authorList>
    </citation>
    <scope>NUCLEOTIDE SEQUENCE</scope>
</reference>
<feature type="region of interest" description="Disordered" evidence="1">
    <location>
        <begin position="67"/>
        <end position="107"/>
    </location>
</feature>
<feature type="transmembrane region" description="Helical" evidence="2">
    <location>
        <begin position="115"/>
        <end position="133"/>
    </location>
</feature>
<evidence type="ECO:0000313" key="4">
    <source>
        <dbReference type="Proteomes" id="UP000887116"/>
    </source>
</evidence>
<keyword evidence="4" id="KW-1185">Reference proteome</keyword>
<dbReference type="Proteomes" id="UP000887116">
    <property type="component" value="Unassembled WGS sequence"/>
</dbReference>
<keyword evidence="2" id="KW-0472">Membrane</keyword>
<keyword evidence="2" id="KW-1133">Transmembrane helix</keyword>
<sequence>MFADEEETRPASTQFRVWFSTTPEAQDPHFIQVFTAEFRRRLLHALGPLEMELDPLQNIQDLINQTGRQPVFPHPTEPPVSRTLPHPPSRRLLPHPKDYGTNNSNPSKRRKITRCFIAISLMIGAIVLLYPTIRQLFS</sequence>
<dbReference type="OrthoDB" id="10451541at2759"/>